<evidence type="ECO:0000256" key="3">
    <source>
        <dbReference type="ARBA" id="ARBA00023002"/>
    </source>
</evidence>
<dbReference type="InterPro" id="IPR014503">
    <property type="entry name" value="Clavaminate_syn-like"/>
</dbReference>
<dbReference type="EMBL" id="VYUA01000010">
    <property type="protein sequence ID" value="KAB2591868.1"/>
    <property type="molecule type" value="Genomic_DNA"/>
</dbReference>
<dbReference type="SUPFAM" id="SSF51197">
    <property type="entry name" value="Clavaminate synthase-like"/>
    <property type="match status" value="1"/>
</dbReference>
<evidence type="ECO:0000259" key="6">
    <source>
        <dbReference type="Pfam" id="PF02668"/>
    </source>
</evidence>
<protein>
    <recommendedName>
        <fullName evidence="6">TauD/TfdA-like domain-containing protein</fullName>
    </recommendedName>
</protein>
<dbReference type="Pfam" id="PF02668">
    <property type="entry name" value="TauD"/>
    <property type="match status" value="1"/>
</dbReference>
<evidence type="ECO:0000313" key="8">
    <source>
        <dbReference type="Proteomes" id="UP000326907"/>
    </source>
</evidence>
<feature type="binding site" evidence="5">
    <location>
        <position position="157"/>
    </location>
    <ligand>
        <name>Fe cation</name>
        <dbReference type="ChEBI" id="CHEBI:24875"/>
    </ligand>
</feature>
<dbReference type="RefSeq" id="WP_151510547.1">
    <property type="nucleotide sequence ID" value="NZ_VYUA01000010.1"/>
</dbReference>
<gene>
    <name evidence="7" type="ORF">F5983_13620</name>
</gene>
<dbReference type="AlphaFoldDB" id="A0A5N5ELM1"/>
<dbReference type="GO" id="GO:0005506">
    <property type="term" value="F:iron ion binding"/>
    <property type="evidence" value="ECO:0007669"/>
    <property type="project" value="InterPro"/>
</dbReference>
<sequence length="346" mass="37198">MRKEFVYADARTTGIVLSETESDIIEAAALKIAAQYAEYSLHSTDLLHTVELAAAALPSEVRRALISFRDEGNTSGTLLLRGLPLGSLPATPERAEDEPDWTEVPVATLSQLMVMSVLGRAISYSDEKNGNLVQDVSPERGAETRQENSGSILLELHTEDGFHPAAPHFLSLICLRGDRDGLAATVTGGIGDVLPALDEETVSTLRRPEFRTKFSTSFVHDTDEEVLTPSVPVLSGAEANPDLRVDFHGTVGTTPAARAALAALEDAVLGSLRGLVLEPGELIILDNRRTVHGRTGFIPRYDGADRWLRRSFALADLRPVLDDLGAGRIHNAITTRQPAPGLATVA</sequence>
<evidence type="ECO:0000256" key="1">
    <source>
        <dbReference type="ARBA" id="ARBA00008425"/>
    </source>
</evidence>
<comment type="caution">
    <text evidence="7">The sequence shown here is derived from an EMBL/GenBank/DDBJ whole genome shotgun (WGS) entry which is preliminary data.</text>
</comment>
<dbReference type="InterPro" id="IPR042098">
    <property type="entry name" value="TauD-like_sf"/>
</dbReference>
<comment type="similarity">
    <text evidence="1">Belongs to the clavaminate synthase family.</text>
</comment>
<dbReference type="InterPro" id="IPR003819">
    <property type="entry name" value="TauD/TfdA-like"/>
</dbReference>
<feature type="binding site" evidence="5">
    <location>
        <position position="159"/>
    </location>
    <ligand>
        <name>Fe cation</name>
        <dbReference type="ChEBI" id="CHEBI:24875"/>
    </ligand>
</feature>
<reference evidence="7 8" key="1">
    <citation type="submission" date="2019-09" db="EMBL/GenBank/DDBJ databases">
        <authorList>
            <person name="Liu P."/>
        </authorList>
    </citation>
    <scope>NUCLEOTIDE SEQUENCE [LARGE SCALE GENOMIC DNA]</scope>
    <source>
        <strain evidence="7 8">TRM68085</strain>
    </source>
</reference>
<proteinExistence type="inferred from homology"/>
<feature type="domain" description="TauD/TfdA-like" evidence="6">
    <location>
        <begin position="124"/>
        <end position="311"/>
    </location>
</feature>
<evidence type="ECO:0000256" key="5">
    <source>
        <dbReference type="PIRSR" id="PIRSR019543-2"/>
    </source>
</evidence>
<evidence type="ECO:0000256" key="4">
    <source>
        <dbReference type="ARBA" id="ARBA00023004"/>
    </source>
</evidence>
<dbReference type="Gene3D" id="3.60.130.10">
    <property type="entry name" value="Clavaminate synthase-like"/>
    <property type="match status" value="1"/>
</dbReference>
<dbReference type="GO" id="GO:0016491">
    <property type="term" value="F:oxidoreductase activity"/>
    <property type="evidence" value="ECO:0007669"/>
    <property type="project" value="UniProtKB-KW"/>
</dbReference>
<accession>A0A5N5ELM1</accession>
<dbReference type="Proteomes" id="UP000326907">
    <property type="component" value="Unassembled WGS sequence"/>
</dbReference>
<evidence type="ECO:0000313" key="7">
    <source>
        <dbReference type="EMBL" id="KAB2591868.1"/>
    </source>
</evidence>
<evidence type="ECO:0000256" key="2">
    <source>
        <dbReference type="ARBA" id="ARBA00022723"/>
    </source>
</evidence>
<name>A0A5N5ELM1_9ACTN</name>
<keyword evidence="3" id="KW-0560">Oxidoreductase</keyword>
<organism evidence="7 8">
    <name type="scientific">Streptomyces arboris</name>
    <dbReference type="NCBI Taxonomy" id="2600619"/>
    <lineage>
        <taxon>Bacteria</taxon>
        <taxon>Bacillati</taxon>
        <taxon>Actinomycetota</taxon>
        <taxon>Actinomycetes</taxon>
        <taxon>Kitasatosporales</taxon>
        <taxon>Streptomycetaceae</taxon>
        <taxon>Streptomyces</taxon>
    </lineage>
</organism>
<keyword evidence="4 5" id="KW-0408">Iron</keyword>
<keyword evidence="2 5" id="KW-0479">Metal-binding</keyword>
<keyword evidence="8" id="KW-1185">Reference proteome</keyword>
<dbReference type="PIRSF" id="PIRSF019543">
    <property type="entry name" value="Clavaminate_syn"/>
    <property type="match status" value="1"/>
</dbReference>